<feature type="signal peptide" evidence="1">
    <location>
        <begin position="1"/>
        <end position="33"/>
    </location>
</feature>
<comment type="caution">
    <text evidence="4">The sequence shown here is derived from an EMBL/GenBank/DDBJ whole genome shotgun (WGS) entry which is preliminary data.</text>
</comment>
<dbReference type="RefSeq" id="WP_273599718.1">
    <property type="nucleotide sequence ID" value="NZ_JAQQXT010000004.1"/>
</dbReference>
<accession>A0ABT5KBV8</accession>
<dbReference type="Pfam" id="PF16655">
    <property type="entry name" value="PhoD_N"/>
    <property type="match status" value="1"/>
</dbReference>
<organism evidence="4 5">
    <name type="scientific">Roseateles albus</name>
    <dbReference type="NCBI Taxonomy" id="2987525"/>
    <lineage>
        <taxon>Bacteria</taxon>
        <taxon>Pseudomonadati</taxon>
        <taxon>Pseudomonadota</taxon>
        <taxon>Betaproteobacteria</taxon>
        <taxon>Burkholderiales</taxon>
        <taxon>Sphaerotilaceae</taxon>
        <taxon>Roseateles</taxon>
    </lineage>
</organism>
<dbReference type="InterPro" id="IPR029052">
    <property type="entry name" value="Metallo-depent_PP-like"/>
</dbReference>
<evidence type="ECO:0000313" key="4">
    <source>
        <dbReference type="EMBL" id="MDC8771418.1"/>
    </source>
</evidence>
<keyword evidence="5" id="KW-1185">Reference proteome</keyword>
<proteinExistence type="predicted"/>
<dbReference type="Gene3D" id="2.60.40.380">
    <property type="entry name" value="Purple acid phosphatase-like, N-terminal"/>
    <property type="match status" value="1"/>
</dbReference>
<gene>
    <name evidence="4" type="ORF">PRZ03_07520</name>
</gene>
<feature type="domain" description="PhoD-like phosphatase metallophosphatase" evidence="2">
    <location>
        <begin position="144"/>
        <end position="486"/>
    </location>
</feature>
<dbReference type="InterPro" id="IPR052900">
    <property type="entry name" value="Phospholipid_Metab_Enz"/>
</dbReference>
<protein>
    <submittedName>
        <fullName evidence="4">Alkaline phosphatase D family protein</fullName>
    </submittedName>
</protein>
<dbReference type="CDD" id="cd07389">
    <property type="entry name" value="MPP_PhoD"/>
    <property type="match status" value="1"/>
</dbReference>
<evidence type="ECO:0000313" key="5">
    <source>
        <dbReference type="Proteomes" id="UP001221189"/>
    </source>
</evidence>
<evidence type="ECO:0000259" key="2">
    <source>
        <dbReference type="Pfam" id="PF09423"/>
    </source>
</evidence>
<dbReference type="SUPFAM" id="SSF56300">
    <property type="entry name" value="Metallo-dependent phosphatases"/>
    <property type="match status" value="1"/>
</dbReference>
<dbReference type="Pfam" id="PF09423">
    <property type="entry name" value="PhoD"/>
    <property type="match status" value="1"/>
</dbReference>
<dbReference type="InterPro" id="IPR018946">
    <property type="entry name" value="PhoD-like_MPP"/>
</dbReference>
<dbReference type="PANTHER" id="PTHR43606">
    <property type="entry name" value="PHOSPHATASE, PUTATIVE (AFU_ORTHOLOGUE AFUA_6G08710)-RELATED"/>
    <property type="match status" value="1"/>
</dbReference>
<evidence type="ECO:0000259" key="3">
    <source>
        <dbReference type="Pfam" id="PF16655"/>
    </source>
</evidence>
<dbReference type="Proteomes" id="UP001221189">
    <property type="component" value="Unassembled WGS sequence"/>
</dbReference>
<dbReference type="InterPro" id="IPR038607">
    <property type="entry name" value="PhoD-like_sf"/>
</dbReference>
<dbReference type="InterPro" id="IPR032093">
    <property type="entry name" value="PhoD_N"/>
</dbReference>
<feature type="chain" id="PRO_5046115097" evidence="1">
    <location>
        <begin position="34"/>
        <end position="518"/>
    </location>
</feature>
<sequence length="518" mass="57640">MSLITTPDSRRRRLLQASIAAASAPLFIRHAFAADAVDRFALGLASGCPRPGGMVLWTRLTGADLPPKAEVSWELAEDEAFSRIAARGIEQAISEDAHSVHAEAQGLKPDRWYFYRFSALGARSMVGRTRTAPAADGDVSRLRFAIASCQRWDHGRYAAWADMAKQDLDLVLFLGDYIYESAAISNASASGPSPRVHIGGLCRTLPEYRQRYAQYKSDPALQAMHARAPWVITWDDHEVDNDWAGDSSQGLEPDFPARRVAATKAYWEHMPFPKAMRPQGHEIRIHERYDWGKLARIMTLDCRQYRDPQVCPKPGRGGSNTLSIKDCPAFLDPQRTFLGLPQERWLAQSWDATRPWNLLAQSTLMAQMNWQTDPAEPRVHWTDGWDGYPAARERLLQGLVDKKLANAVVLGGDVHANYVADLKQDFNHAKSRVVATEFCGTSISSQGLDQARIDRALPHNPHLRYGRGDQHGYMCFDLAAGGLSVELRTVRELWDANSPVDISARFAVEAGRAGASPV</sequence>
<dbReference type="Gene3D" id="3.60.21.70">
    <property type="entry name" value="PhoD-like phosphatase"/>
    <property type="match status" value="1"/>
</dbReference>
<name>A0ABT5KBV8_9BURK</name>
<keyword evidence="1" id="KW-0732">Signal</keyword>
<dbReference type="PANTHER" id="PTHR43606:SF2">
    <property type="entry name" value="ALKALINE PHOSPHATASE FAMILY PROTEIN (AFU_ORTHOLOGUE AFUA_5G03860)"/>
    <property type="match status" value="1"/>
</dbReference>
<dbReference type="EMBL" id="JAQQXT010000004">
    <property type="protein sequence ID" value="MDC8771418.1"/>
    <property type="molecule type" value="Genomic_DNA"/>
</dbReference>
<feature type="domain" description="Phospholipase D N-terminal" evidence="3">
    <location>
        <begin position="42"/>
        <end position="131"/>
    </location>
</feature>
<reference evidence="4 5" key="1">
    <citation type="submission" date="2022-10" db="EMBL/GenBank/DDBJ databases">
        <title>Paucibacter sp. hw1 Genome sequencing.</title>
        <authorList>
            <person name="Park S."/>
        </authorList>
    </citation>
    <scope>NUCLEOTIDE SEQUENCE [LARGE SCALE GENOMIC DNA]</scope>
    <source>
        <strain evidence="5">hw1</strain>
    </source>
</reference>
<evidence type="ECO:0000256" key="1">
    <source>
        <dbReference type="SAM" id="SignalP"/>
    </source>
</evidence>